<keyword evidence="2" id="KW-1185">Reference proteome</keyword>
<dbReference type="RefSeq" id="WP_277411027.1">
    <property type="nucleotide sequence ID" value="NZ_CP114203.1"/>
</dbReference>
<dbReference type="EMBL" id="CP114203">
    <property type="protein sequence ID" value="WAU03820.1"/>
    <property type="molecule type" value="Genomic_DNA"/>
</dbReference>
<accession>A0ABY7IYR0</accession>
<proteinExistence type="predicted"/>
<gene>
    <name evidence="1" type="ORF">STRNI_002015</name>
</gene>
<evidence type="ECO:0000313" key="1">
    <source>
        <dbReference type="EMBL" id="WAU03820.1"/>
    </source>
</evidence>
<sequence length="115" mass="12317">MRGSHGPIPADPGGRVRRLLRRAQQLVDAPGAAVWYGARRVLAFTLMIRDGIPADGIEPYLHSRAWLTEAARLPDVAPEPRATDLVTTTLTSGAIVLRDGRIHATANHAPVAAGR</sequence>
<reference evidence="1 2" key="1">
    <citation type="submission" date="2022-12" db="EMBL/GenBank/DDBJ databases">
        <authorList>
            <person name="Ruckert C."/>
            <person name="Busche T."/>
            <person name="Kalinowski J."/>
            <person name="Wittmann C."/>
        </authorList>
    </citation>
    <scope>NUCLEOTIDE SEQUENCE [LARGE SCALE GENOMIC DNA]</scope>
    <source>
        <strain evidence="1 2">DSM 40276</strain>
    </source>
</reference>
<name>A0ABY7IYR0_STRNI</name>
<organism evidence="1 2">
    <name type="scientific">Streptomyces nigrescens</name>
    <dbReference type="NCBI Taxonomy" id="1920"/>
    <lineage>
        <taxon>Bacteria</taxon>
        <taxon>Bacillati</taxon>
        <taxon>Actinomycetota</taxon>
        <taxon>Actinomycetes</taxon>
        <taxon>Kitasatosporales</taxon>
        <taxon>Streptomycetaceae</taxon>
        <taxon>Streptomyces</taxon>
    </lineage>
</organism>
<dbReference type="GeneID" id="301331202"/>
<protein>
    <submittedName>
        <fullName evidence="1">Uncharacterized protein</fullName>
    </submittedName>
</protein>
<evidence type="ECO:0000313" key="2">
    <source>
        <dbReference type="Proteomes" id="UP001210169"/>
    </source>
</evidence>
<dbReference type="Proteomes" id="UP001210169">
    <property type="component" value="Chromosome"/>
</dbReference>